<feature type="domain" description="ABC3 transporter permease C-terminal" evidence="7">
    <location>
        <begin position="288"/>
        <end position="402"/>
    </location>
</feature>
<keyword evidence="10" id="KW-1185">Reference proteome</keyword>
<evidence type="ECO:0000259" key="7">
    <source>
        <dbReference type="Pfam" id="PF02687"/>
    </source>
</evidence>
<comment type="subcellular location">
    <subcellularLocation>
        <location evidence="1">Cell membrane</location>
        <topology evidence="1">Multi-pass membrane protein</topology>
    </subcellularLocation>
</comment>
<feature type="domain" description="MacB-like periplasmic core" evidence="8">
    <location>
        <begin position="21"/>
        <end position="243"/>
    </location>
</feature>
<feature type="transmembrane region" description="Helical" evidence="6">
    <location>
        <begin position="424"/>
        <end position="444"/>
    </location>
</feature>
<evidence type="ECO:0000256" key="6">
    <source>
        <dbReference type="SAM" id="Phobius"/>
    </source>
</evidence>
<feature type="transmembrane region" description="Helical" evidence="6">
    <location>
        <begin position="21"/>
        <end position="41"/>
    </location>
</feature>
<evidence type="ECO:0000256" key="3">
    <source>
        <dbReference type="ARBA" id="ARBA00022692"/>
    </source>
</evidence>
<reference evidence="10" key="1">
    <citation type="journal article" date="2019" name="Int. J. Syst. Evol. Microbiol.">
        <title>The Global Catalogue of Microorganisms (GCM) 10K type strain sequencing project: providing services to taxonomists for standard genome sequencing and annotation.</title>
        <authorList>
            <consortium name="The Broad Institute Genomics Platform"/>
            <consortium name="The Broad Institute Genome Sequencing Center for Infectious Disease"/>
            <person name="Wu L."/>
            <person name="Ma J."/>
        </authorList>
    </citation>
    <scope>NUCLEOTIDE SEQUENCE [LARGE SCALE GENOMIC DNA]</scope>
    <source>
        <strain evidence="10">CCUG 61484</strain>
    </source>
</reference>
<feature type="transmembrane region" description="Helical" evidence="6">
    <location>
        <begin position="282"/>
        <end position="304"/>
    </location>
</feature>
<dbReference type="InterPro" id="IPR025857">
    <property type="entry name" value="MacB_PCD"/>
</dbReference>
<dbReference type="RefSeq" id="WP_377114515.1">
    <property type="nucleotide sequence ID" value="NZ_JBHTHZ010000005.1"/>
</dbReference>
<evidence type="ECO:0000256" key="2">
    <source>
        <dbReference type="ARBA" id="ARBA00022475"/>
    </source>
</evidence>
<sequence>MIKTHFNTAWRNFWKHRSTGFINIAGLSVGMAAAVLIFIWVQNELSFDTDQPDAQNIYRIKNYLALDKTTTWVWENSPYLVGDAVKKQLPEVEAVTRIKPVNYAPVYFNINGEFFPEENAAYVDEKWFKVFKSDFVSGNATAFNQHPFSIILSESKAKKYFANQDAIGKIIKIDSNNYQVQAIVKDAPANSSFRFDAYIPVAARFADVKEQKNELQWGNFYYLTFLKLRPGTNTKTVSGKIKSILEENRKQKNLEIGLTPLADMHFENDLQNSSIIHGEKKIVYIFVILGILLLLIACINYVNLTTARASLRAKEVSIKKIVGAERSQLFMQFVAESALISVMALALTILIIAACLPSFNSFTERNFTLSVSSGYLWLILLGTLFGTIVLNSIYPALLLSSFKPLNTFRGASVLRLKDVSLRKALVVLQFTFSIFLIVGVITIYRQLAFIRNQNPGYDRSQVMSFNVSYNLLKKYEDKQRAAFMKTIKQSLLSQSAIQSASLTNFESVLNNNSSSSGESNDWDGRPKDFVPPITFASVDNDYTRVVNLKMAMGRWFLQGNADQHNVILNETAAREFNLHKPYIGQRFVAQGDTGRVIGIVKDFNFRSFHEKITPLVIRYDDEWCFNFQVKVAPHKQADAIKAIEGIWKQNFPGEPFSYKFVDQEFDNMYRNDAKSSGLMAVFAIVAIIISCLGLFGLAAFTAEQRGKEIGIRKVLGATVSGIVSLLSVDFIVLVFIALLIASPLAWWLMNLWLQNFAYRIEMQWWVFLIAGTLAVAIAFVTISFQAVKAAIANPVKSLRSE</sequence>
<comment type="caution">
    <text evidence="9">The sequence shown here is derived from an EMBL/GenBank/DDBJ whole genome shotgun (WGS) entry which is preliminary data.</text>
</comment>
<gene>
    <name evidence="9" type="ORF">ACFQZX_09965</name>
</gene>
<feature type="domain" description="MacB-like periplasmic core" evidence="8">
    <location>
        <begin position="431"/>
        <end position="609"/>
    </location>
</feature>
<dbReference type="EMBL" id="JBHTHZ010000005">
    <property type="protein sequence ID" value="MFD0793946.1"/>
    <property type="molecule type" value="Genomic_DNA"/>
</dbReference>
<keyword evidence="5 6" id="KW-0472">Membrane</keyword>
<evidence type="ECO:0000256" key="5">
    <source>
        <dbReference type="ARBA" id="ARBA00023136"/>
    </source>
</evidence>
<protein>
    <submittedName>
        <fullName evidence="9">ABC transporter permease</fullName>
    </submittedName>
</protein>
<keyword evidence="4 6" id="KW-1133">Transmembrane helix</keyword>
<dbReference type="Proteomes" id="UP001597010">
    <property type="component" value="Unassembled WGS sequence"/>
</dbReference>
<evidence type="ECO:0000256" key="4">
    <source>
        <dbReference type="ARBA" id="ARBA00022989"/>
    </source>
</evidence>
<feature type="transmembrane region" description="Helical" evidence="6">
    <location>
        <begin position="374"/>
        <end position="399"/>
    </location>
</feature>
<proteinExistence type="predicted"/>
<feature type="transmembrane region" description="Helical" evidence="6">
    <location>
        <begin position="764"/>
        <end position="787"/>
    </location>
</feature>
<keyword evidence="3 6" id="KW-0812">Transmembrane</keyword>
<feature type="transmembrane region" description="Helical" evidence="6">
    <location>
        <begin position="714"/>
        <end position="744"/>
    </location>
</feature>
<accession>A0ABW3ASB7</accession>
<dbReference type="PANTHER" id="PTHR30572:SF18">
    <property type="entry name" value="ABC-TYPE MACROLIDE FAMILY EXPORT SYSTEM PERMEASE COMPONENT 2"/>
    <property type="match status" value="1"/>
</dbReference>
<dbReference type="PANTHER" id="PTHR30572">
    <property type="entry name" value="MEMBRANE COMPONENT OF TRANSPORTER-RELATED"/>
    <property type="match status" value="1"/>
</dbReference>
<evidence type="ECO:0000313" key="9">
    <source>
        <dbReference type="EMBL" id="MFD0793946.1"/>
    </source>
</evidence>
<evidence type="ECO:0000259" key="8">
    <source>
        <dbReference type="Pfam" id="PF12704"/>
    </source>
</evidence>
<name>A0ABW3ASB7_9SPHI</name>
<feature type="transmembrane region" description="Helical" evidence="6">
    <location>
        <begin position="329"/>
        <end position="354"/>
    </location>
</feature>
<dbReference type="InterPro" id="IPR003838">
    <property type="entry name" value="ABC3_permease_C"/>
</dbReference>
<dbReference type="Pfam" id="PF02687">
    <property type="entry name" value="FtsX"/>
    <property type="match status" value="2"/>
</dbReference>
<feature type="domain" description="ABC3 transporter permease C-terminal" evidence="7">
    <location>
        <begin position="681"/>
        <end position="793"/>
    </location>
</feature>
<keyword evidence="2" id="KW-1003">Cell membrane</keyword>
<organism evidence="9 10">
    <name type="scientific">Mucilaginibacter litoreus</name>
    <dbReference type="NCBI Taxonomy" id="1048221"/>
    <lineage>
        <taxon>Bacteria</taxon>
        <taxon>Pseudomonadati</taxon>
        <taxon>Bacteroidota</taxon>
        <taxon>Sphingobacteriia</taxon>
        <taxon>Sphingobacteriales</taxon>
        <taxon>Sphingobacteriaceae</taxon>
        <taxon>Mucilaginibacter</taxon>
    </lineage>
</organism>
<dbReference type="InterPro" id="IPR050250">
    <property type="entry name" value="Macrolide_Exporter_MacB"/>
</dbReference>
<feature type="transmembrane region" description="Helical" evidence="6">
    <location>
        <begin position="677"/>
        <end position="702"/>
    </location>
</feature>
<dbReference type="Pfam" id="PF12704">
    <property type="entry name" value="MacB_PCD"/>
    <property type="match status" value="2"/>
</dbReference>
<evidence type="ECO:0000256" key="1">
    <source>
        <dbReference type="ARBA" id="ARBA00004651"/>
    </source>
</evidence>
<evidence type="ECO:0000313" key="10">
    <source>
        <dbReference type="Proteomes" id="UP001597010"/>
    </source>
</evidence>